<protein>
    <submittedName>
        <fullName evidence="1">Uncharacterized protein</fullName>
    </submittedName>
</protein>
<reference evidence="1" key="1">
    <citation type="submission" date="2020-09" db="EMBL/GenBank/DDBJ databases">
        <title>A novel bacterium of genus Hazenella, isolated from South China Sea.</title>
        <authorList>
            <person name="Huang H."/>
            <person name="Mo K."/>
            <person name="Hu Y."/>
        </authorList>
    </citation>
    <scope>NUCLEOTIDE SEQUENCE</scope>
    <source>
        <strain evidence="1">IB182357</strain>
    </source>
</reference>
<keyword evidence="2" id="KW-1185">Reference proteome</keyword>
<evidence type="ECO:0000313" key="1">
    <source>
        <dbReference type="EMBL" id="MBD1373295.1"/>
    </source>
</evidence>
<sequence>MNELVNILVSCSKDGFNYPVLDDLYIDLADTRLSVFKNDTKWILVIEKIGYFIQGQFAVYDLYAYGNTQLKNGLIYTTDEFITINHQNILVDENGRFSIEPFDKLSFKIWNENVKMQLSPNDFEQAKINFTRYSPSEFVRMISFKFKDKLFLNDQDIMNKLNEGRLDIFYRTNHWYHSNENPSLNPFFRDLDIALQHNDPLVIRPFKPNTHWQNWGTHIEEGDY</sequence>
<dbReference type="InterPro" id="IPR054272">
    <property type="entry name" value="DUF7003"/>
</dbReference>
<dbReference type="Pfam" id="PF22535">
    <property type="entry name" value="DUF7003"/>
    <property type="match status" value="1"/>
</dbReference>
<accession>A0A926NDB1</accession>
<name>A0A926NDB1_9BACL</name>
<dbReference type="EMBL" id="JACXAH010000022">
    <property type="protein sequence ID" value="MBD1373295.1"/>
    <property type="molecule type" value="Genomic_DNA"/>
</dbReference>
<dbReference type="AlphaFoldDB" id="A0A926NDB1"/>
<dbReference type="Proteomes" id="UP000661691">
    <property type="component" value="Unassembled WGS sequence"/>
</dbReference>
<organism evidence="1 2">
    <name type="scientific">Polycladospora coralii</name>
    <dbReference type="NCBI Taxonomy" id="2771432"/>
    <lineage>
        <taxon>Bacteria</taxon>
        <taxon>Bacillati</taxon>
        <taxon>Bacillota</taxon>
        <taxon>Bacilli</taxon>
        <taxon>Bacillales</taxon>
        <taxon>Thermoactinomycetaceae</taxon>
        <taxon>Polycladospora</taxon>
    </lineage>
</organism>
<dbReference type="RefSeq" id="WP_191142424.1">
    <property type="nucleotide sequence ID" value="NZ_JACXAH010000022.1"/>
</dbReference>
<comment type="caution">
    <text evidence="1">The sequence shown here is derived from an EMBL/GenBank/DDBJ whole genome shotgun (WGS) entry which is preliminary data.</text>
</comment>
<gene>
    <name evidence="1" type="ORF">IC620_13145</name>
</gene>
<proteinExistence type="predicted"/>
<evidence type="ECO:0000313" key="2">
    <source>
        <dbReference type="Proteomes" id="UP000661691"/>
    </source>
</evidence>